<evidence type="ECO:0000313" key="3">
    <source>
        <dbReference type="Proteomes" id="UP001164929"/>
    </source>
</evidence>
<feature type="transmembrane region" description="Helical" evidence="1">
    <location>
        <begin position="15"/>
        <end position="32"/>
    </location>
</feature>
<proteinExistence type="predicted"/>
<reference evidence="2" key="1">
    <citation type="journal article" date="2023" name="Mol. Ecol. Resour.">
        <title>Chromosome-level genome assembly of a triploid poplar Populus alba 'Berolinensis'.</title>
        <authorList>
            <person name="Chen S."/>
            <person name="Yu Y."/>
            <person name="Wang X."/>
            <person name="Wang S."/>
            <person name="Zhang T."/>
            <person name="Zhou Y."/>
            <person name="He R."/>
            <person name="Meng N."/>
            <person name="Wang Y."/>
            <person name="Liu W."/>
            <person name="Liu Z."/>
            <person name="Liu J."/>
            <person name="Guo Q."/>
            <person name="Huang H."/>
            <person name="Sederoff R.R."/>
            <person name="Wang G."/>
            <person name="Qu G."/>
            <person name="Chen S."/>
        </authorList>
    </citation>
    <scope>NUCLEOTIDE SEQUENCE</scope>
    <source>
        <strain evidence="2">SC-2020</strain>
    </source>
</reference>
<dbReference type="Proteomes" id="UP001164929">
    <property type="component" value="Chromosome 2"/>
</dbReference>
<evidence type="ECO:0000256" key="1">
    <source>
        <dbReference type="SAM" id="Phobius"/>
    </source>
</evidence>
<keyword evidence="1" id="KW-0472">Membrane</keyword>
<keyword evidence="1" id="KW-1133">Transmembrane helix</keyword>
<sequence length="116" mass="12838">MSGIIPRSPLLGDDVAHFLVYIFVALAASARGSNRRCLPASTIFLFLRSALSSPFSVKSDLPTQTKTHGYPLTGHRDDHTTKRAHPHSSLRLFIIPTMKPINGWMTLAQLLDQDNI</sequence>
<evidence type="ECO:0000313" key="2">
    <source>
        <dbReference type="EMBL" id="KAJ7006912.1"/>
    </source>
</evidence>
<organism evidence="2 3">
    <name type="scientific">Populus alba x Populus x berolinensis</name>
    <dbReference type="NCBI Taxonomy" id="444605"/>
    <lineage>
        <taxon>Eukaryota</taxon>
        <taxon>Viridiplantae</taxon>
        <taxon>Streptophyta</taxon>
        <taxon>Embryophyta</taxon>
        <taxon>Tracheophyta</taxon>
        <taxon>Spermatophyta</taxon>
        <taxon>Magnoliopsida</taxon>
        <taxon>eudicotyledons</taxon>
        <taxon>Gunneridae</taxon>
        <taxon>Pentapetalae</taxon>
        <taxon>rosids</taxon>
        <taxon>fabids</taxon>
        <taxon>Malpighiales</taxon>
        <taxon>Salicaceae</taxon>
        <taxon>Saliceae</taxon>
        <taxon>Populus</taxon>
    </lineage>
</organism>
<dbReference type="AlphaFoldDB" id="A0AAD6REU8"/>
<keyword evidence="3" id="KW-1185">Reference proteome</keyword>
<keyword evidence="1" id="KW-0812">Transmembrane</keyword>
<accession>A0AAD6REU8</accession>
<comment type="caution">
    <text evidence="2">The sequence shown here is derived from an EMBL/GenBank/DDBJ whole genome shotgun (WGS) entry which is preliminary data.</text>
</comment>
<protein>
    <submittedName>
        <fullName evidence="2">Uncharacterized protein</fullName>
    </submittedName>
</protein>
<gene>
    <name evidence="2" type="ORF">NC653_006083</name>
</gene>
<dbReference type="EMBL" id="JAQIZT010000002">
    <property type="protein sequence ID" value="KAJ7006912.1"/>
    <property type="molecule type" value="Genomic_DNA"/>
</dbReference>
<name>A0AAD6REU8_9ROSI</name>